<keyword evidence="4" id="KW-0121">Carboxypeptidase</keyword>
<sequence length="863" mass="94874">MPRILAALLACLAVSFAAHAYEPKPITELLDQDVGYDETIPTPEDVLGRRSGEIIFTPEMLHEYVRAVAAASDRVSVETIGRSHFGRPILRVTTTSPENQARLEEIRAAHLAALDPDAGPRDADAPTIVQITHGVHGAEASGYDASAPLLYFLAAAQGEEIDALLDRVVVHQVVLINPDGANRFAEWTNMHRAQVPVADPQHREHFFEWPWGRTNHYWFDLNRQWLPVTQPEAEALVNSTHHWAPNVALDMHEMGSNSTFFFSPGPVDGLHPLLSQAGLELNLEMNEFLADQLDSEGALYVSEEFFDDFYLGYGSSYPGLLGSVPYLFEQSSVRGIIQETERGVLRYDDKVGQQARVAIALIRAADANREALLDHQQTFFAESLRLADADPVRAYVFTSNDRGRLADFLELMAVHRIEVRELSQQIRLDGITFEPGEAFVVPTRQRNYRVLKGIFETRVITDETEFYDVSGWTQPLAYDLDYAEVRAGLFAPNITGEPVTGFEAAAAAPAQSDLAYVMEWDHFHAPRALYRALDAGLHARVIPDAITLDTPAGQVSPGRGAVVIPVIGQEIDAGEIHALMTRAAEDGVTVHAATSALTPAGSDLGGFDLSNVEKPEILLVTGRVTSSYDAGEMWHLLDFEMRMPVSMIDARELGGADLDRYTHIILPNGRYDSALGESGAERLGEWASDGGVLIAMRGGARFVVEHELADVRFTSDASDEEAEAVTAEPRPYDDFALWETEHGVSGAILETEIDVTHPLGFGYRDPVLPVHKIGTDAFAAGDNPFALPARYADEPLLSGYASQRNREALAGAGSVFAERRGEGSVILFADDPYFRAYFRGTAKMVMNAIFFGNDFRNPSRRGD</sequence>
<gene>
    <name evidence="4" type="ORF">DDZ18_05020</name>
</gene>
<dbReference type="GO" id="GO:0004181">
    <property type="term" value="F:metallocarboxypeptidase activity"/>
    <property type="evidence" value="ECO:0007669"/>
    <property type="project" value="InterPro"/>
</dbReference>
<evidence type="ECO:0000313" key="5">
    <source>
        <dbReference type="Proteomes" id="UP000245168"/>
    </source>
</evidence>
<dbReference type="PROSITE" id="PS52035">
    <property type="entry name" value="PEPTIDASE_M14"/>
    <property type="match status" value="1"/>
</dbReference>
<dbReference type="GO" id="GO:0008270">
    <property type="term" value="F:zinc ion binding"/>
    <property type="evidence" value="ECO:0007669"/>
    <property type="project" value="InterPro"/>
</dbReference>
<organism evidence="4 5">
    <name type="scientific">Marinicauda salina</name>
    <dbReference type="NCBI Taxonomy" id="2135793"/>
    <lineage>
        <taxon>Bacteria</taxon>
        <taxon>Pseudomonadati</taxon>
        <taxon>Pseudomonadota</taxon>
        <taxon>Alphaproteobacteria</taxon>
        <taxon>Maricaulales</taxon>
        <taxon>Maricaulaceae</taxon>
        <taxon>Marinicauda</taxon>
    </lineage>
</organism>
<evidence type="ECO:0000256" key="1">
    <source>
        <dbReference type="PROSITE-ProRule" id="PRU01379"/>
    </source>
</evidence>
<evidence type="ECO:0000313" key="4">
    <source>
        <dbReference type="EMBL" id="PWE17938.1"/>
    </source>
</evidence>
<dbReference type="Pfam" id="PF00246">
    <property type="entry name" value="Peptidase_M14"/>
    <property type="match status" value="1"/>
</dbReference>
<dbReference type="InterPro" id="IPR000834">
    <property type="entry name" value="Peptidase_M14"/>
</dbReference>
<proteinExistence type="inferred from homology"/>
<comment type="similarity">
    <text evidence="1">Belongs to the peptidase M14 family.</text>
</comment>
<dbReference type="EMBL" id="QEXV01000002">
    <property type="protein sequence ID" value="PWE17938.1"/>
    <property type="molecule type" value="Genomic_DNA"/>
</dbReference>
<dbReference type="GO" id="GO:0006508">
    <property type="term" value="P:proteolysis"/>
    <property type="evidence" value="ECO:0007669"/>
    <property type="project" value="InterPro"/>
</dbReference>
<name>A0A2U2BV96_9PROT</name>
<dbReference type="InterPro" id="IPR029062">
    <property type="entry name" value="Class_I_gatase-like"/>
</dbReference>
<accession>A0A2U2BV96</accession>
<comment type="caution">
    <text evidence="1">Lacks conserved residue(s) required for the propagation of feature annotation.</text>
</comment>
<protein>
    <submittedName>
        <fullName evidence="4">Carboxypeptidase</fullName>
    </submittedName>
</protein>
<dbReference type="Proteomes" id="UP000245168">
    <property type="component" value="Unassembled WGS sequence"/>
</dbReference>
<evidence type="ECO:0000256" key="2">
    <source>
        <dbReference type="SAM" id="SignalP"/>
    </source>
</evidence>
<keyword evidence="4" id="KW-0645">Protease</keyword>
<keyword evidence="4" id="KW-0378">Hydrolase</keyword>
<reference evidence="5" key="1">
    <citation type="submission" date="2018-05" db="EMBL/GenBank/DDBJ databases">
        <authorList>
            <person name="Liu B.-T."/>
        </authorList>
    </citation>
    <scope>NUCLEOTIDE SEQUENCE [LARGE SCALE GENOMIC DNA]</scope>
    <source>
        <strain evidence="5">WD6-1</strain>
    </source>
</reference>
<feature type="signal peptide" evidence="2">
    <location>
        <begin position="1"/>
        <end position="20"/>
    </location>
</feature>
<dbReference type="Gene3D" id="3.40.630.10">
    <property type="entry name" value="Zn peptidases"/>
    <property type="match status" value="1"/>
</dbReference>
<dbReference type="OrthoDB" id="9767214at2"/>
<feature type="chain" id="PRO_5015601846" evidence="2">
    <location>
        <begin position="21"/>
        <end position="863"/>
    </location>
</feature>
<dbReference type="RefSeq" id="WP_109252292.1">
    <property type="nucleotide sequence ID" value="NZ_QEXV01000002.1"/>
</dbReference>
<evidence type="ECO:0000259" key="3">
    <source>
        <dbReference type="PROSITE" id="PS52035"/>
    </source>
</evidence>
<dbReference type="SUPFAM" id="SSF52317">
    <property type="entry name" value="Class I glutamine amidotransferase-like"/>
    <property type="match status" value="1"/>
</dbReference>
<comment type="caution">
    <text evidence="4">The sequence shown here is derived from an EMBL/GenBank/DDBJ whole genome shotgun (WGS) entry which is preliminary data.</text>
</comment>
<keyword evidence="5" id="KW-1185">Reference proteome</keyword>
<dbReference type="SUPFAM" id="SSF53187">
    <property type="entry name" value="Zn-dependent exopeptidases"/>
    <property type="match status" value="1"/>
</dbReference>
<feature type="domain" description="Peptidase M14" evidence="3">
    <location>
        <begin position="54"/>
        <end position="351"/>
    </location>
</feature>
<dbReference type="AlphaFoldDB" id="A0A2U2BV96"/>
<keyword evidence="2" id="KW-0732">Signal</keyword>